<sequence>MSVAETSQVEATLAAHISPITQELVYGRALVRAVSLELVSFGFCSFLTKWLLPRALSLALATLDDEEPFAASTVYTTQALGYLVCFAGLLALSYSDCLVLSPIVARGNLRSRLYKAARQNTCWIHATVCAFAGFLLVPAFSTFIFSKDGKIIVGDNLLRLGFVGMLFGLIYSFQVQYEKFLIYFPHCLLPWIRRCKACFRPALLTTVKSVGYFVGVLLMYSVQRRLLWKSSFFISDGASFMAIVFLAFVLYFHCFIGLEMFKVFASQRIDFEPPPHLRHIVGTNEWLVQGLISKRQPIVNWLAFLDLYLVALHFSKRCHALFSDITGETWKIVCMSCIECMDSLTKEVNDLLRADNIADVSGKQETTETPSDRQRLEELRSYGMGSVVRKRASEAKKVLMSTNEFSPHNNISKDRTRLSSLELPLFGTQRKIRWAIQAIAFITVESREHDKYGQVQVSLPVIISSMLQCHMALSSYLRVSLARVWSSEEYKNASAIKDTLELSLYKLIAAFPEYIQQLLREPVLGWNQQWNSTLEAFVKDYSHFQ</sequence>
<dbReference type="PANTHER" id="PTHR13269:SF6">
    <property type="entry name" value="NUCLEOPORIN NDC1"/>
    <property type="match status" value="1"/>
</dbReference>
<evidence type="ECO:0000256" key="12">
    <source>
        <dbReference type="ARBA" id="ARBA00023242"/>
    </source>
</evidence>
<evidence type="ECO:0000256" key="3">
    <source>
        <dbReference type="ARBA" id="ARBA00005760"/>
    </source>
</evidence>
<dbReference type="GO" id="GO:0031965">
    <property type="term" value="C:nuclear membrane"/>
    <property type="evidence" value="ECO:0007669"/>
    <property type="project" value="UniProtKB-SubCell"/>
</dbReference>
<protein>
    <recommendedName>
        <fullName evidence="16">Nucleoporin protein Ndc1-Nup</fullName>
    </recommendedName>
</protein>
<dbReference type="GO" id="GO:0070762">
    <property type="term" value="C:nuclear pore transmembrane ring"/>
    <property type="evidence" value="ECO:0007669"/>
    <property type="project" value="TreeGrafter"/>
</dbReference>
<keyword evidence="15" id="KW-1185">Reference proteome</keyword>
<dbReference type="PANTHER" id="PTHR13269">
    <property type="entry name" value="NUCLEOPORIN NDC1"/>
    <property type="match status" value="1"/>
</dbReference>
<keyword evidence="8 13" id="KW-1133">Transmembrane helix</keyword>
<gene>
    <name evidence="14" type="ORF">GAYE_HPESCF16G0188</name>
</gene>
<evidence type="ECO:0000256" key="13">
    <source>
        <dbReference type="SAM" id="Phobius"/>
    </source>
</evidence>
<dbReference type="GO" id="GO:0006999">
    <property type="term" value="P:nuclear pore organization"/>
    <property type="evidence" value="ECO:0007669"/>
    <property type="project" value="TreeGrafter"/>
</dbReference>
<dbReference type="EMBL" id="JANCYU010000003">
    <property type="protein sequence ID" value="KAK4522308.1"/>
    <property type="molecule type" value="Genomic_DNA"/>
</dbReference>
<keyword evidence="7" id="KW-0653">Protein transport</keyword>
<evidence type="ECO:0000313" key="15">
    <source>
        <dbReference type="Proteomes" id="UP001300502"/>
    </source>
</evidence>
<dbReference type="GO" id="GO:0051028">
    <property type="term" value="P:mRNA transport"/>
    <property type="evidence" value="ECO:0007669"/>
    <property type="project" value="UniProtKB-KW"/>
</dbReference>
<feature type="transmembrane region" description="Helical" evidence="13">
    <location>
        <begin position="240"/>
        <end position="258"/>
    </location>
</feature>
<organism evidence="14 15">
    <name type="scientific">Galdieria yellowstonensis</name>
    <dbReference type="NCBI Taxonomy" id="3028027"/>
    <lineage>
        <taxon>Eukaryota</taxon>
        <taxon>Rhodophyta</taxon>
        <taxon>Bangiophyceae</taxon>
        <taxon>Galdieriales</taxon>
        <taxon>Galdieriaceae</taxon>
        <taxon>Galdieria</taxon>
    </lineage>
</organism>
<name>A0AAV9I677_9RHOD</name>
<feature type="transmembrane region" description="Helical" evidence="13">
    <location>
        <begin position="157"/>
        <end position="177"/>
    </location>
</feature>
<dbReference type="GO" id="GO:0015031">
    <property type="term" value="P:protein transport"/>
    <property type="evidence" value="ECO:0007669"/>
    <property type="project" value="UniProtKB-KW"/>
</dbReference>
<dbReference type="Pfam" id="PF09531">
    <property type="entry name" value="Ndc1_Nup"/>
    <property type="match status" value="1"/>
</dbReference>
<evidence type="ECO:0000256" key="10">
    <source>
        <dbReference type="ARBA" id="ARBA00023132"/>
    </source>
</evidence>
<keyword evidence="4" id="KW-0813">Transport</keyword>
<proteinExistence type="inferred from homology"/>
<evidence type="ECO:0008006" key="16">
    <source>
        <dbReference type="Google" id="ProtNLM"/>
    </source>
</evidence>
<dbReference type="AlphaFoldDB" id="A0AAV9I677"/>
<evidence type="ECO:0000256" key="2">
    <source>
        <dbReference type="ARBA" id="ARBA00004567"/>
    </source>
</evidence>
<accession>A0AAV9I677</accession>
<keyword evidence="12" id="KW-0539">Nucleus</keyword>
<evidence type="ECO:0000256" key="9">
    <source>
        <dbReference type="ARBA" id="ARBA00023010"/>
    </source>
</evidence>
<feature type="transmembrane region" description="Helical" evidence="13">
    <location>
        <begin position="122"/>
        <end position="145"/>
    </location>
</feature>
<keyword evidence="6" id="KW-0509">mRNA transport</keyword>
<dbReference type="Proteomes" id="UP001300502">
    <property type="component" value="Unassembled WGS sequence"/>
</dbReference>
<comment type="similarity">
    <text evidence="3">Belongs to the NDC1 family.</text>
</comment>
<feature type="transmembrane region" description="Helical" evidence="13">
    <location>
        <begin position="198"/>
        <end position="220"/>
    </location>
</feature>
<evidence type="ECO:0000256" key="6">
    <source>
        <dbReference type="ARBA" id="ARBA00022816"/>
    </source>
</evidence>
<comment type="subcellular location">
    <subcellularLocation>
        <location evidence="1">Nucleus membrane</location>
        <topology evidence="1">Multi-pass membrane protein</topology>
    </subcellularLocation>
    <subcellularLocation>
        <location evidence="2">Nucleus</location>
        <location evidence="2">Nuclear pore complex</location>
    </subcellularLocation>
</comment>
<reference evidence="14 15" key="1">
    <citation type="submission" date="2022-07" db="EMBL/GenBank/DDBJ databases">
        <title>Genome-wide signatures of adaptation to extreme environments.</title>
        <authorList>
            <person name="Cho C.H."/>
            <person name="Yoon H.S."/>
        </authorList>
    </citation>
    <scope>NUCLEOTIDE SEQUENCE [LARGE SCALE GENOMIC DNA]</scope>
    <source>
        <strain evidence="14 15">108.79 E11</strain>
    </source>
</reference>
<keyword evidence="10" id="KW-0906">Nuclear pore complex</keyword>
<evidence type="ECO:0000256" key="11">
    <source>
        <dbReference type="ARBA" id="ARBA00023136"/>
    </source>
</evidence>
<evidence type="ECO:0000256" key="8">
    <source>
        <dbReference type="ARBA" id="ARBA00022989"/>
    </source>
</evidence>
<evidence type="ECO:0000256" key="1">
    <source>
        <dbReference type="ARBA" id="ARBA00004232"/>
    </source>
</evidence>
<comment type="caution">
    <text evidence="14">The sequence shown here is derived from an EMBL/GenBank/DDBJ whole genome shotgun (WGS) entry which is preliminary data.</text>
</comment>
<feature type="transmembrane region" description="Helical" evidence="13">
    <location>
        <begin position="79"/>
        <end position="101"/>
    </location>
</feature>
<dbReference type="GO" id="GO:0030674">
    <property type="term" value="F:protein-macromolecule adaptor activity"/>
    <property type="evidence" value="ECO:0007669"/>
    <property type="project" value="TreeGrafter"/>
</dbReference>
<evidence type="ECO:0000256" key="5">
    <source>
        <dbReference type="ARBA" id="ARBA00022692"/>
    </source>
</evidence>
<evidence type="ECO:0000313" key="14">
    <source>
        <dbReference type="EMBL" id="KAK4522308.1"/>
    </source>
</evidence>
<dbReference type="InterPro" id="IPR019049">
    <property type="entry name" value="Nucleoporin_prot_Ndc1/Nup"/>
</dbReference>
<evidence type="ECO:0000256" key="4">
    <source>
        <dbReference type="ARBA" id="ARBA00022448"/>
    </source>
</evidence>
<keyword evidence="11 13" id="KW-0472">Membrane</keyword>
<evidence type="ECO:0000256" key="7">
    <source>
        <dbReference type="ARBA" id="ARBA00022927"/>
    </source>
</evidence>
<keyword evidence="9" id="KW-0811">Translocation</keyword>
<keyword evidence="5 13" id="KW-0812">Transmembrane</keyword>